<evidence type="ECO:0000313" key="2">
    <source>
        <dbReference type="Proteomes" id="UP000005695"/>
    </source>
</evidence>
<dbReference type="OrthoDB" id="5401247at2"/>
<dbReference type="AlphaFoldDB" id="Q1JX70"/>
<feature type="non-terminal residue" evidence="1">
    <location>
        <position position="268"/>
    </location>
</feature>
<name>Q1JX70_DESA6</name>
<gene>
    <name evidence="1" type="ORF">Dace_0931</name>
</gene>
<evidence type="ECO:0000313" key="1">
    <source>
        <dbReference type="EMBL" id="EAT14792.1"/>
    </source>
</evidence>
<dbReference type="SUPFAM" id="SSF48452">
    <property type="entry name" value="TPR-like"/>
    <property type="match status" value="1"/>
</dbReference>
<organism evidence="1 2">
    <name type="scientific">Desulfuromonas acetoxidans (strain DSM 684 / 11070)</name>
    <dbReference type="NCBI Taxonomy" id="281689"/>
    <lineage>
        <taxon>Bacteria</taxon>
        <taxon>Pseudomonadati</taxon>
        <taxon>Thermodesulfobacteriota</taxon>
        <taxon>Desulfuromonadia</taxon>
        <taxon>Desulfuromonadales</taxon>
        <taxon>Desulfuromonadaceae</taxon>
        <taxon>Desulfuromonas</taxon>
    </lineage>
</organism>
<dbReference type="EMBL" id="AAEW02000017">
    <property type="protein sequence ID" value="EAT14792.1"/>
    <property type="molecule type" value="Genomic_DNA"/>
</dbReference>
<dbReference type="Proteomes" id="UP000005695">
    <property type="component" value="Unassembled WGS sequence"/>
</dbReference>
<dbReference type="InterPro" id="IPR011990">
    <property type="entry name" value="TPR-like_helical_dom_sf"/>
</dbReference>
<keyword evidence="2" id="KW-1185">Reference proteome</keyword>
<protein>
    <recommendedName>
        <fullName evidence="3">Tetratricopeptide repeat protein</fullName>
    </recommendedName>
</protein>
<proteinExistence type="predicted"/>
<sequence length="268" mass="29467">MGLFSRLFSSKSDLPALRKAVSQQRYADALLIVEELQDSELSAEERSEVKTLKAQAGDSLAKVNLDEGLYLLKDQQIERAMEHLQLAQQQAFSEDLKHQAEQALQQVDEQQPIPVAAAAASSCSSCSSCGPTDSDQAAPLSDEDHPDMDAQLELILTSYPEELVSRYQQKCADFQKAFVLGHQGEEIEAMKAFGKLPASEQDDLFDFEVGCIMARLGERGKACDALYSALKQNPNLLLATESMVSILVSLKKYQTATDLIQEMMGKGQ</sequence>
<evidence type="ECO:0008006" key="3">
    <source>
        <dbReference type="Google" id="ProtNLM"/>
    </source>
</evidence>
<reference evidence="1" key="2">
    <citation type="submission" date="2006-05" db="EMBL/GenBank/DDBJ databases">
        <title>Sequencing of the draft genome and assembly of Desulfuromonas acetoxidans DSM 684.</title>
        <authorList>
            <consortium name="US DOE Joint Genome Institute (JGI-PGF)"/>
            <person name="Copeland A."/>
            <person name="Lucas S."/>
            <person name="Lapidus A."/>
            <person name="Barry K."/>
            <person name="Detter J.C."/>
            <person name="Glavina del Rio T."/>
            <person name="Hammon N."/>
            <person name="Israni S."/>
            <person name="Dalin E."/>
            <person name="Tice H."/>
            <person name="Bruce D."/>
            <person name="Pitluck S."/>
            <person name="Richardson P."/>
        </authorList>
    </citation>
    <scope>NUCLEOTIDE SEQUENCE [LARGE SCALE GENOMIC DNA]</scope>
    <source>
        <strain evidence="1">DSM 684</strain>
    </source>
</reference>
<comment type="caution">
    <text evidence="1">The sequence shown here is derived from an EMBL/GenBank/DDBJ whole genome shotgun (WGS) entry which is preliminary data.</text>
</comment>
<dbReference type="RefSeq" id="WP_006002028.1">
    <property type="nucleotide sequence ID" value="NZ_AAEW02000017.1"/>
</dbReference>
<reference evidence="1" key="1">
    <citation type="submission" date="2006-05" db="EMBL/GenBank/DDBJ databases">
        <title>Annotation of the draft genome assembly of Desulfuromonas acetoxidans DSM 684.</title>
        <authorList>
            <consortium name="US DOE Joint Genome Institute (JGI-ORNL)"/>
            <person name="Larimer F."/>
            <person name="Land M."/>
            <person name="Hauser L."/>
        </authorList>
    </citation>
    <scope>NUCLEOTIDE SEQUENCE [LARGE SCALE GENOMIC DNA]</scope>
    <source>
        <strain evidence="1">DSM 684</strain>
    </source>
</reference>
<accession>Q1JX70</accession>